<accession>A0A5B8XRG5</accession>
<dbReference type="AlphaFoldDB" id="A0A5B8XRG5"/>
<organism evidence="4 5">
    <name type="scientific">Microvenator marinus</name>
    <dbReference type="NCBI Taxonomy" id="2600177"/>
    <lineage>
        <taxon>Bacteria</taxon>
        <taxon>Deltaproteobacteria</taxon>
        <taxon>Bradymonadales</taxon>
        <taxon>Microvenatoraceae</taxon>
        <taxon>Microvenator</taxon>
    </lineage>
</organism>
<dbReference type="RefSeq" id="WP_146959223.1">
    <property type="nucleotide sequence ID" value="NZ_CP042467.1"/>
</dbReference>
<feature type="transmembrane region" description="Helical" evidence="2">
    <location>
        <begin position="12"/>
        <end position="32"/>
    </location>
</feature>
<dbReference type="Pfam" id="PF01841">
    <property type="entry name" value="Transglut_core"/>
    <property type="match status" value="1"/>
</dbReference>
<dbReference type="KEGG" id="bbae:FRD01_09850"/>
<dbReference type="EMBL" id="CP042467">
    <property type="protein sequence ID" value="QED27538.1"/>
    <property type="molecule type" value="Genomic_DNA"/>
</dbReference>
<dbReference type="PANTHER" id="PTHR46333">
    <property type="entry name" value="CYTOKINESIS PROTEIN 3"/>
    <property type="match status" value="1"/>
</dbReference>
<keyword evidence="2" id="KW-0472">Membrane</keyword>
<evidence type="ECO:0000259" key="3">
    <source>
        <dbReference type="Pfam" id="PF01841"/>
    </source>
</evidence>
<keyword evidence="5" id="KW-1185">Reference proteome</keyword>
<dbReference type="SUPFAM" id="SSF54001">
    <property type="entry name" value="Cysteine proteinases"/>
    <property type="match status" value="1"/>
</dbReference>
<keyword evidence="2" id="KW-0812">Transmembrane</keyword>
<sequence>MKVIGHIFHAIWWAAVILTPLLAVWLASSLAVFLNGPLWVAILSGALLFPGLPLIWEAWATRRFNRKQVEREAAGKKVKTAWFGVFDRLIFRTLFINILALVVLVGSFPKQSFSALSTRGDWFLDHASGHLSENAIAQTRGVVFGVADALEWVHNATRDNPYETSEDTPNPDVDPEPGPNPNEVKVKVKVPVPTPTPTPDGPDPPEPTKPVYKETAIWPQAAELHPVVANMPASAETSPEAVARYIAERETDPYMRVKALHDWVADRVRYDLNAKDRGQTAEAAFETRASVCAGYSKLFAQLGSYTGDEIVYVVGVSRDINGEVQGVGHAWNAVKIEGAWYLVDVTWNAGYYENGQFKKVYRTDYLFTPPQYFNVSHFPDNPEWQLVPEPISRGEWMRRPMISPAFYAKGLSLISPTRSQSSVDVSDTFEVILGNAKKLSILANIEPKGGGKSYDCIVKGKRTSRTRISCKVPASGTWHIKVFAGEGVTLPYVGQVEVVAR</sequence>
<dbReference type="PANTHER" id="PTHR46333:SF2">
    <property type="entry name" value="CYTOKINESIS PROTEIN 3"/>
    <property type="match status" value="1"/>
</dbReference>
<dbReference type="Proteomes" id="UP000321595">
    <property type="component" value="Chromosome"/>
</dbReference>
<proteinExistence type="predicted"/>
<feature type="transmembrane region" description="Helical" evidence="2">
    <location>
        <begin position="89"/>
        <end position="108"/>
    </location>
</feature>
<feature type="compositionally biased region" description="Pro residues" evidence="1">
    <location>
        <begin position="192"/>
        <end position="208"/>
    </location>
</feature>
<evidence type="ECO:0000256" key="1">
    <source>
        <dbReference type="SAM" id="MobiDB-lite"/>
    </source>
</evidence>
<evidence type="ECO:0000313" key="5">
    <source>
        <dbReference type="Proteomes" id="UP000321595"/>
    </source>
</evidence>
<evidence type="ECO:0000256" key="2">
    <source>
        <dbReference type="SAM" id="Phobius"/>
    </source>
</evidence>
<dbReference type="GO" id="GO:0005737">
    <property type="term" value="C:cytoplasm"/>
    <property type="evidence" value="ECO:0007669"/>
    <property type="project" value="TreeGrafter"/>
</dbReference>
<dbReference type="InterPro" id="IPR038765">
    <property type="entry name" value="Papain-like_cys_pep_sf"/>
</dbReference>
<reference evidence="4 5" key="1">
    <citation type="submission" date="2019-08" db="EMBL/GenBank/DDBJ databases">
        <authorList>
            <person name="Liang Q."/>
        </authorList>
    </citation>
    <scope>NUCLEOTIDE SEQUENCE [LARGE SCALE GENOMIC DNA]</scope>
    <source>
        <strain evidence="4 5">V1718</strain>
    </source>
</reference>
<feature type="region of interest" description="Disordered" evidence="1">
    <location>
        <begin position="157"/>
        <end position="209"/>
    </location>
</feature>
<dbReference type="OrthoDB" id="9788327at2"/>
<protein>
    <submittedName>
        <fullName evidence="4">Transglutaminase</fullName>
    </submittedName>
</protein>
<keyword evidence="2" id="KW-1133">Transmembrane helix</keyword>
<dbReference type="Gene3D" id="3.10.620.30">
    <property type="match status" value="1"/>
</dbReference>
<evidence type="ECO:0000313" key="4">
    <source>
        <dbReference type="EMBL" id="QED27538.1"/>
    </source>
</evidence>
<dbReference type="InterPro" id="IPR002931">
    <property type="entry name" value="Transglutaminase-like"/>
</dbReference>
<feature type="transmembrane region" description="Helical" evidence="2">
    <location>
        <begin position="38"/>
        <end position="59"/>
    </location>
</feature>
<feature type="domain" description="Transglutaminase-like" evidence="3">
    <location>
        <begin position="241"/>
        <end position="344"/>
    </location>
</feature>
<name>A0A5B8XRG5_9DELT</name>
<gene>
    <name evidence="4" type="ORF">FRD01_09850</name>
</gene>
<dbReference type="InterPro" id="IPR052557">
    <property type="entry name" value="CAP/Cytokinesis_protein"/>
</dbReference>